<dbReference type="InterPro" id="IPR000719">
    <property type="entry name" value="Prot_kinase_dom"/>
</dbReference>
<keyword evidence="6" id="KW-0472">Membrane</keyword>
<dbReference type="Gramene" id="PRQ50912">
    <property type="protein sequence ID" value="PRQ50912"/>
    <property type="gene ID" value="RchiOBHm_Chr2g0138431"/>
</dbReference>
<dbReference type="GO" id="GO:0016020">
    <property type="term" value="C:membrane"/>
    <property type="evidence" value="ECO:0007669"/>
    <property type="project" value="UniProtKB-SubCell"/>
</dbReference>
<dbReference type="PANTHER" id="PTHR27009">
    <property type="entry name" value="RUST RESISTANCE KINASE LR10-RELATED"/>
    <property type="match status" value="1"/>
</dbReference>
<evidence type="ECO:0000313" key="9">
    <source>
        <dbReference type="EMBL" id="PRQ50912.1"/>
    </source>
</evidence>
<name>A0A2P6RWU8_ROSCH</name>
<comment type="caution">
    <text evidence="9">The sequence shown here is derived from an EMBL/GenBank/DDBJ whole genome shotgun (WGS) entry which is preliminary data.</text>
</comment>
<proteinExistence type="predicted"/>
<evidence type="ECO:0000256" key="2">
    <source>
        <dbReference type="ARBA" id="ARBA00022527"/>
    </source>
</evidence>
<gene>
    <name evidence="9" type="ORF">RchiOBHm_Chr2g0138431</name>
</gene>
<keyword evidence="4" id="KW-0732">Signal</keyword>
<evidence type="ECO:0000256" key="6">
    <source>
        <dbReference type="ARBA" id="ARBA00023136"/>
    </source>
</evidence>
<dbReference type="AlphaFoldDB" id="A0A2P6RWU8"/>
<comment type="subcellular location">
    <subcellularLocation>
        <location evidence="1">Membrane</location>
        <topology evidence="1">Single-pass type I membrane protein</topology>
    </subcellularLocation>
</comment>
<keyword evidence="2" id="KW-0723">Serine/threonine-protein kinase</keyword>
<dbReference type="GO" id="GO:0005524">
    <property type="term" value="F:ATP binding"/>
    <property type="evidence" value="ECO:0007669"/>
    <property type="project" value="InterPro"/>
</dbReference>
<evidence type="ECO:0000256" key="3">
    <source>
        <dbReference type="ARBA" id="ARBA00022692"/>
    </source>
</evidence>
<dbReference type="STRING" id="74649.A0A2P6RWU8"/>
<evidence type="ECO:0000256" key="1">
    <source>
        <dbReference type="ARBA" id="ARBA00004479"/>
    </source>
</evidence>
<evidence type="ECO:0000313" key="10">
    <source>
        <dbReference type="Proteomes" id="UP000238479"/>
    </source>
</evidence>
<dbReference type="SUPFAM" id="SSF56112">
    <property type="entry name" value="Protein kinase-like (PK-like)"/>
    <property type="match status" value="1"/>
</dbReference>
<keyword evidence="2" id="KW-0418">Kinase</keyword>
<dbReference type="PROSITE" id="PS50011">
    <property type="entry name" value="PROTEIN_KINASE_DOM"/>
    <property type="match status" value="1"/>
</dbReference>
<sequence>MALYLEEYYVVAVLEPLRCLGNSKSNGQDFVSKVATIGRIYNRLPRKVSRKARGTIGYIVPELFYKNIGGGMYIVDVYSFGMLLMEMASRRKNFKE</sequence>
<dbReference type="InterPro" id="IPR011009">
    <property type="entry name" value="Kinase-like_dom_sf"/>
</dbReference>
<keyword evidence="3" id="KW-0812">Transmembrane</keyword>
<reference evidence="9 10" key="1">
    <citation type="journal article" date="2018" name="Nat. Genet.">
        <title>The Rosa genome provides new insights in the design of modern roses.</title>
        <authorList>
            <person name="Bendahmane M."/>
        </authorList>
    </citation>
    <scope>NUCLEOTIDE SEQUENCE [LARGE SCALE GENOMIC DNA]</scope>
    <source>
        <strain evidence="10">cv. Old Blush</strain>
    </source>
</reference>
<dbReference type="InterPro" id="IPR045874">
    <property type="entry name" value="LRK10/LRL21-25-like"/>
</dbReference>
<dbReference type="GO" id="GO:0004674">
    <property type="term" value="F:protein serine/threonine kinase activity"/>
    <property type="evidence" value="ECO:0007669"/>
    <property type="project" value="UniProtKB-KW"/>
</dbReference>
<dbReference type="Gene3D" id="1.10.510.10">
    <property type="entry name" value="Transferase(Phosphotransferase) domain 1"/>
    <property type="match status" value="1"/>
</dbReference>
<evidence type="ECO:0000256" key="7">
    <source>
        <dbReference type="ARBA" id="ARBA00023180"/>
    </source>
</evidence>
<keyword evidence="10" id="KW-1185">Reference proteome</keyword>
<organism evidence="9 10">
    <name type="scientific">Rosa chinensis</name>
    <name type="common">China rose</name>
    <dbReference type="NCBI Taxonomy" id="74649"/>
    <lineage>
        <taxon>Eukaryota</taxon>
        <taxon>Viridiplantae</taxon>
        <taxon>Streptophyta</taxon>
        <taxon>Embryophyta</taxon>
        <taxon>Tracheophyta</taxon>
        <taxon>Spermatophyta</taxon>
        <taxon>Magnoliopsida</taxon>
        <taxon>eudicotyledons</taxon>
        <taxon>Gunneridae</taxon>
        <taxon>Pentapetalae</taxon>
        <taxon>rosids</taxon>
        <taxon>fabids</taxon>
        <taxon>Rosales</taxon>
        <taxon>Rosaceae</taxon>
        <taxon>Rosoideae</taxon>
        <taxon>Rosoideae incertae sedis</taxon>
        <taxon>Rosa</taxon>
    </lineage>
</organism>
<dbReference type="EMBL" id="PDCK01000040">
    <property type="protein sequence ID" value="PRQ50912.1"/>
    <property type="molecule type" value="Genomic_DNA"/>
</dbReference>
<keyword evidence="7" id="KW-0325">Glycoprotein</keyword>
<evidence type="ECO:0000259" key="8">
    <source>
        <dbReference type="PROSITE" id="PS50011"/>
    </source>
</evidence>
<evidence type="ECO:0000256" key="5">
    <source>
        <dbReference type="ARBA" id="ARBA00022989"/>
    </source>
</evidence>
<keyword evidence="2" id="KW-0808">Transferase</keyword>
<feature type="domain" description="Protein kinase" evidence="8">
    <location>
        <begin position="1"/>
        <end position="96"/>
    </location>
</feature>
<keyword evidence="5" id="KW-1133">Transmembrane helix</keyword>
<protein>
    <recommendedName>
        <fullName evidence="8">Protein kinase domain-containing protein</fullName>
    </recommendedName>
</protein>
<dbReference type="Proteomes" id="UP000238479">
    <property type="component" value="Chromosome 2"/>
</dbReference>
<accession>A0A2P6RWU8</accession>
<evidence type="ECO:0000256" key="4">
    <source>
        <dbReference type="ARBA" id="ARBA00022729"/>
    </source>
</evidence>